<accession>A0A4V2LF96</accession>
<protein>
    <submittedName>
        <fullName evidence="1">Uncharacterized protein</fullName>
    </submittedName>
</protein>
<gene>
    <name evidence="1" type="ORF">GFL91_02425</name>
</gene>
<proteinExistence type="predicted"/>
<name>A0A4V2LF96_RHILV</name>
<sequence length="206" mass="21701">MPPIRNQIIAERLYDTLLLDQRSVMMRMLSGPKVTQMIKVLACAIAAATASMLMAGSANADESAFLKTLAGNWSGKGTVKVRTNAPTLKVTCRFKSDANAGSLALNGRCTSLAIFSRVISANLRASGETYTGSYVGAGTGTAGLGGKRAGNAINLAIKWAKEVNGDRRAQMTIEKTGASGMRLTTVDTDPATGRSVVTSRIELRRS</sequence>
<comment type="caution">
    <text evidence="1">The sequence shown here is derived from an EMBL/GenBank/DDBJ whole genome shotgun (WGS) entry which is preliminary data.</text>
</comment>
<evidence type="ECO:0000313" key="1">
    <source>
        <dbReference type="EMBL" id="NKM43863.1"/>
    </source>
</evidence>
<organism evidence="1 2">
    <name type="scientific">Rhizobium leguminosarum bv. viciae</name>
    <dbReference type="NCBI Taxonomy" id="387"/>
    <lineage>
        <taxon>Bacteria</taxon>
        <taxon>Pseudomonadati</taxon>
        <taxon>Pseudomonadota</taxon>
        <taxon>Alphaproteobacteria</taxon>
        <taxon>Hyphomicrobiales</taxon>
        <taxon>Rhizobiaceae</taxon>
        <taxon>Rhizobium/Agrobacterium group</taxon>
        <taxon>Rhizobium</taxon>
    </lineage>
</organism>
<evidence type="ECO:0000313" key="2">
    <source>
        <dbReference type="Proteomes" id="UP000662259"/>
    </source>
</evidence>
<reference evidence="1" key="1">
    <citation type="submission" date="2019-10" db="EMBL/GenBank/DDBJ databases">
        <title>Rhizobium leguminosarum symbiovar viciae collection.</title>
        <authorList>
            <person name="Boivin S."/>
            <person name="Lepetit M."/>
        </authorList>
    </citation>
    <scope>NUCLEOTIDE SEQUENCE</scope>
    <source>
        <strain evidence="1">L143</strain>
    </source>
</reference>
<dbReference type="EMBL" id="WIEZ01000001">
    <property type="protein sequence ID" value="NKM43863.1"/>
    <property type="molecule type" value="Genomic_DNA"/>
</dbReference>
<dbReference type="AlphaFoldDB" id="A0A4V2LF96"/>
<dbReference type="Proteomes" id="UP000662259">
    <property type="component" value="Unassembled WGS sequence"/>
</dbReference>